<evidence type="ECO:0000256" key="6">
    <source>
        <dbReference type="ARBA" id="ARBA00022840"/>
    </source>
</evidence>
<feature type="binding site" evidence="11">
    <location>
        <begin position="152"/>
        <end position="154"/>
    </location>
    <ligand>
        <name>CTP</name>
        <dbReference type="ChEBI" id="CHEBI:37563"/>
        <note>allosteric inhibitor</note>
    </ligand>
</feature>
<feature type="active site" evidence="11">
    <location>
        <position position="509"/>
    </location>
</feature>
<evidence type="ECO:0000259" key="14">
    <source>
        <dbReference type="Pfam" id="PF06418"/>
    </source>
</evidence>
<dbReference type="Pfam" id="PF00117">
    <property type="entry name" value="GATase"/>
    <property type="match status" value="1"/>
</dbReference>
<evidence type="ECO:0000256" key="11">
    <source>
        <dbReference type="HAMAP-Rule" id="MF_01227"/>
    </source>
</evidence>
<feature type="binding site" evidence="11">
    <location>
        <position position="145"/>
    </location>
    <ligand>
        <name>Mg(2+)</name>
        <dbReference type="ChEBI" id="CHEBI:18420"/>
    </ligand>
</feature>
<feature type="binding site" evidence="11">
    <location>
        <position position="58"/>
    </location>
    <ligand>
        <name>L-glutamine</name>
        <dbReference type="ChEBI" id="CHEBI:58359"/>
    </ligand>
</feature>
<comment type="caution">
    <text evidence="15">The sequence shown here is derived from an EMBL/GenBank/DDBJ whole genome shotgun (WGS) entry which is preliminary data.</text>
</comment>
<evidence type="ECO:0000256" key="10">
    <source>
        <dbReference type="ARBA" id="ARBA00047781"/>
    </source>
</evidence>
<reference evidence="15 16" key="1">
    <citation type="journal article" date="2015" name="Nature">
        <title>rRNA introns, odd ribosomes, and small enigmatic genomes across a large radiation of phyla.</title>
        <authorList>
            <person name="Brown C.T."/>
            <person name="Hug L.A."/>
            <person name="Thomas B.C."/>
            <person name="Sharon I."/>
            <person name="Castelle C.J."/>
            <person name="Singh A."/>
            <person name="Wilkins M.J."/>
            <person name="Williams K.H."/>
            <person name="Banfield J.F."/>
        </authorList>
    </citation>
    <scope>NUCLEOTIDE SEQUENCE [LARGE SCALE GENOMIC DNA]</scope>
</reference>
<dbReference type="AlphaFoldDB" id="A0A0G1WM51"/>
<comment type="pathway">
    <text evidence="1 11">Pyrimidine metabolism; CTP biosynthesis via de novo pathway; CTP from UDP: step 2/2.</text>
</comment>
<evidence type="ECO:0000256" key="8">
    <source>
        <dbReference type="ARBA" id="ARBA00022962"/>
    </source>
</evidence>
<comment type="caution">
    <text evidence="11">Lacks conserved residue(s) required for the propagation of feature annotation.</text>
</comment>
<dbReference type="GO" id="GO:0004359">
    <property type="term" value="F:glutaminase activity"/>
    <property type="evidence" value="ECO:0007669"/>
    <property type="project" value="RHEA"/>
</dbReference>
<feature type="binding site" evidence="11">
    <location>
        <position position="17"/>
    </location>
    <ligand>
        <name>CTP</name>
        <dbReference type="ChEBI" id="CHEBI:37563"/>
        <note>allosteric inhibitor</note>
    </ligand>
</feature>
<dbReference type="GO" id="GO:0046872">
    <property type="term" value="F:metal ion binding"/>
    <property type="evidence" value="ECO:0007669"/>
    <property type="project" value="UniProtKB-KW"/>
</dbReference>
<comment type="catalytic activity">
    <reaction evidence="11">
        <text>UTP + NH4(+) + ATP = CTP + ADP + phosphate + 2 H(+)</text>
        <dbReference type="Rhea" id="RHEA:16597"/>
        <dbReference type="ChEBI" id="CHEBI:15378"/>
        <dbReference type="ChEBI" id="CHEBI:28938"/>
        <dbReference type="ChEBI" id="CHEBI:30616"/>
        <dbReference type="ChEBI" id="CHEBI:37563"/>
        <dbReference type="ChEBI" id="CHEBI:43474"/>
        <dbReference type="ChEBI" id="CHEBI:46398"/>
        <dbReference type="ChEBI" id="CHEBI:456216"/>
    </reaction>
</comment>
<dbReference type="GO" id="GO:0019856">
    <property type="term" value="P:pyrimidine nucleobase biosynthetic process"/>
    <property type="evidence" value="ECO:0007669"/>
    <property type="project" value="TreeGrafter"/>
</dbReference>
<keyword evidence="9 11" id="KW-0665">Pyrimidine biosynthesis</keyword>
<feature type="binding site" evidence="11">
    <location>
        <position position="463"/>
    </location>
    <ligand>
        <name>L-glutamine</name>
        <dbReference type="ChEBI" id="CHEBI:58359"/>
    </ligand>
</feature>
<feature type="binding site" evidence="11">
    <location>
        <begin position="18"/>
        <end position="23"/>
    </location>
    <ligand>
        <name>ATP</name>
        <dbReference type="ChEBI" id="CHEBI:30616"/>
    </ligand>
</feature>
<feature type="binding site" evidence="11">
    <location>
        <position position="355"/>
    </location>
    <ligand>
        <name>L-glutamine</name>
        <dbReference type="ChEBI" id="CHEBI:58359"/>
    </ligand>
</feature>
<evidence type="ECO:0000256" key="4">
    <source>
        <dbReference type="ARBA" id="ARBA00022723"/>
    </source>
</evidence>
<keyword evidence="7 11" id="KW-0460">Magnesium</keyword>
<dbReference type="Gene3D" id="3.40.50.300">
    <property type="entry name" value="P-loop containing nucleotide triphosphate hydrolases"/>
    <property type="match status" value="1"/>
</dbReference>
<feature type="binding site" evidence="11">
    <location>
        <begin position="192"/>
        <end position="197"/>
    </location>
    <ligand>
        <name>UTP</name>
        <dbReference type="ChEBI" id="CHEBI:46398"/>
    </ligand>
</feature>
<dbReference type="InterPro" id="IPR029062">
    <property type="entry name" value="Class_I_gatase-like"/>
</dbReference>
<evidence type="ECO:0000259" key="13">
    <source>
        <dbReference type="Pfam" id="PF00117"/>
    </source>
</evidence>
<dbReference type="PANTHER" id="PTHR11550:SF0">
    <property type="entry name" value="CTP SYNTHASE-RELATED"/>
    <property type="match status" value="1"/>
</dbReference>
<dbReference type="InterPro" id="IPR027417">
    <property type="entry name" value="P-loop_NTPase"/>
</dbReference>
<protein>
    <recommendedName>
        <fullName evidence="11">CTP synthase</fullName>
        <ecNumber evidence="11">6.3.4.2</ecNumber>
    </recommendedName>
    <alternativeName>
        <fullName evidence="11">Cytidine 5'-triphosphate synthase</fullName>
    </alternativeName>
    <alternativeName>
        <fullName evidence="11">Cytidine triphosphate synthetase</fullName>
        <shortName evidence="11">CTP synthetase</shortName>
        <shortName evidence="11">CTPS</shortName>
    </alternativeName>
    <alternativeName>
        <fullName evidence="11">UTP--ammonia ligase</fullName>
    </alternativeName>
</protein>
<dbReference type="GO" id="GO:0005524">
    <property type="term" value="F:ATP binding"/>
    <property type="evidence" value="ECO:0007669"/>
    <property type="project" value="UniProtKB-KW"/>
</dbReference>
<keyword evidence="12" id="KW-0812">Transmembrane</keyword>
<dbReference type="PROSITE" id="PS51273">
    <property type="entry name" value="GATASE_TYPE_1"/>
    <property type="match status" value="1"/>
</dbReference>
<dbReference type="CDD" id="cd01746">
    <property type="entry name" value="GATase1_CTP_Synthase"/>
    <property type="match status" value="1"/>
</dbReference>
<dbReference type="Pfam" id="PF06418">
    <property type="entry name" value="CTP_synth_N"/>
    <property type="match status" value="1"/>
</dbReference>
<dbReference type="Gene3D" id="3.40.50.880">
    <property type="match status" value="1"/>
</dbReference>
<comment type="similarity">
    <text evidence="2 11">Belongs to the CTP synthase family.</text>
</comment>
<dbReference type="InterPro" id="IPR033828">
    <property type="entry name" value="GATase1_CTP_Synthase"/>
</dbReference>
<dbReference type="GO" id="GO:0097268">
    <property type="term" value="C:cytoophidium"/>
    <property type="evidence" value="ECO:0007669"/>
    <property type="project" value="UniProtKB-ARBA"/>
</dbReference>
<dbReference type="GO" id="GO:0044210">
    <property type="term" value="P:'de novo' CTP biosynthetic process"/>
    <property type="evidence" value="ECO:0007669"/>
    <property type="project" value="UniProtKB-UniRule"/>
</dbReference>
<evidence type="ECO:0000256" key="2">
    <source>
        <dbReference type="ARBA" id="ARBA00007533"/>
    </source>
</evidence>
<feature type="domain" description="Glutamine amidotransferase" evidence="13">
    <location>
        <begin position="307"/>
        <end position="528"/>
    </location>
</feature>
<sequence>MTKDNLKFIFITGGVVSGVGKGISVASIGALLKMRGLKVLPIKIDPYLNRDAGTMNPYQHGEVFVTDDGAETDLDLGHYERFMDLSLGRDSNFTTGVVYEHVIHMERHGDFLGKTIQIIPHVTNEIKRRIIEAGRDHKAQVVIVEIGGTAGDIEAEPFLEAARQIFGEYGSGRVAFVHVVKMDYIFPSDEAKTKPIQQSVAILREKGIQPDFLIVRCKRALTADNKEKISLFGNIRPDYVIPALDVQTVYEVPINFRKCKFDRSLLERLRLPVKKANFTIWDKLAGRLKSARRVLRIALVGKYIENVDAYLSVEESLKHAAASENVKLEIFHIDSGNDNIGEKLKGAGGIVVPGGFGVRGIEGKIRAVEIARESNIPFLGLCLGMQVAVIEFARNACGLVKANSTEFDRKTKHPVIDILPDQRDIKNLGGTMRLGAYAAEIKEKTLVEKLYGSRRISERHRHRYEVNPKYHEILKKRGLVFSGIAAHDKRIVEFVELPKHRFFVATQAHPEFKSRLVRPHPLFWGLVRAAAGKKQRFGL</sequence>
<dbReference type="SUPFAM" id="SSF52317">
    <property type="entry name" value="Class I glutamine amidotransferase-like"/>
    <property type="match status" value="1"/>
</dbReference>
<feature type="binding site" evidence="11">
    <location>
        <position position="246"/>
    </location>
    <ligand>
        <name>ATP</name>
        <dbReference type="ChEBI" id="CHEBI:30616"/>
    </ligand>
</feature>
<feature type="binding site" evidence="11">
    <location>
        <position position="75"/>
    </location>
    <ligand>
        <name>Mg(2+)</name>
        <dbReference type="ChEBI" id="CHEBI:18420"/>
    </ligand>
</feature>
<proteinExistence type="inferred from homology"/>
<feature type="binding site" evidence="11">
    <location>
        <position position="75"/>
    </location>
    <ligand>
        <name>ATP</name>
        <dbReference type="ChEBI" id="CHEBI:30616"/>
    </ligand>
</feature>
<feature type="binding site" evidence="11">
    <location>
        <position position="406"/>
    </location>
    <ligand>
        <name>L-glutamine</name>
        <dbReference type="ChEBI" id="CHEBI:58359"/>
    </ligand>
</feature>
<keyword evidence="5 11" id="KW-0547">Nucleotide-binding</keyword>
<evidence type="ECO:0000313" key="15">
    <source>
        <dbReference type="EMBL" id="KKU91418.1"/>
    </source>
</evidence>
<evidence type="ECO:0000256" key="12">
    <source>
        <dbReference type="SAM" id="Phobius"/>
    </source>
</evidence>
<dbReference type="NCBIfam" id="NF003792">
    <property type="entry name" value="PRK05380.1"/>
    <property type="match status" value="1"/>
</dbReference>
<feature type="binding site" evidence="11">
    <location>
        <position position="17"/>
    </location>
    <ligand>
        <name>UTP</name>
        <dbReference type="ChEBI" id="CHEBI:46398"/>
    </ligand>
</feature>
<keyword evidence="8 11" id="KW-0315">Glutamine amidotransferase</keyword>
<dbReference type="InterPro" id="IPR004468">
    <property type="entry name" value="CTP_synthase"/>
</dbReference>
<dbReference type="HAMAP" id="MF_01227">
    <property type="entry name" value="PyrG"/>
    <property type="match status" value="1"/>
</dbReference>
<dbReference type="GO" id="GO:0003883">
    <property type="term" value="F:CTP synthase activity"/>
    <property type="evidence" value="ECO:0007669"/>
    <property type="project" value="UniProtKB-UniRule"/>
</dbReference>
<feature type="binding site" evidence="11">
    <location>
        <begin position="383"/>
        <end position="386"/>
    </location>
    <ligand>
        <name>L-glutamine</name>
        <dbReference type="ChEBI" id="CHEBI:58359"/>
    </ligand>
</feature>
<dbReference type="Proteomes" id="UP000034956">
    <property type="component" value="Unassembled WGS sequence"/>
</dbReference>
<dbReference type="EMBL" id="LCPF01000001">
    <property type="protein sequence ID" value="KKU91418.1"/>
    <property type="molecule type" value="Genomic_DNA"/>
</dbReference>
<feature type="active site" evidence="11">
    <location>
        <position position="511"/>
    </location>
</feature>
<gene>
    <name evidence="11" type="primary">pyrG</name>
    <name evidence="15" type="ORF">UY23_C0001G0024</name>
</gene>
<dbReference type="EC" id="6.3.4.2" evidence="11"/>
<feature type="transmembrane region" description="Helical" evidence="12">
    <location>
        <begin position="6"/>
        <end position="32"/>
    </location>
</feature>
<keyword evidence="12" id="KW-1133">Transmembrane helix</keyword>
<dbReference type="InterPro" id="IPR017926">
    <property type="entry name" value="GATASE"/>
</dbReference>
<comment type="miscellaneous">
    <text evidence="11">CTPSs have evolved a hybrid strategy for distinguishing between UTP and CTP. The overlapping regions of the product feedback inhibitory and substrate sites recognize a common feature in both compounds, the triphosphate moiety. To differentiate isosteric substrate and product pyrimidine rings, an additional pocket far from the expected kinase/ligase catalytic site, specifically recognizes the cytosine and ribose portions of the product inhibitor.</text>
</comment>
<comment type="subunit">
    <text evidence="11">Homotetramer.</text>
</comment>
<evidence type="ECO:0000256" key="7">
    <source>
        <dbReference type="ARBA" id="ARBA00022842"/>
    </source>
</evidence>
<name>A0A0G1WM51_9BACT</name>
<evidence type="ECO:0000256" key="3">
    <source>
        <dbReference type="ARBA" id="ARBA00022598"/>
    </source>
</evidence>
<keyword evidence="12" id="KW-0472">Membrane</keyword>
<dbReference type="InterPro" id="IPR017456">
    <property type="entry name" value="CTP_synthase_N"/>
</dbReference>
<dbReference type="FunFam" id="3.40.50.880:FF:000002">
    <property type="entry name" value="CTP synthase"/>
    <property type="match status" value="1"/>
</dbReference>
<dbReference type="PATRIC" id="fig|1618660.3.peg.24"/>
<accession>A0A0G1WM51</accession>
<dbReference type="PANTHER" id="PTHR11550">
    <property type="entry name" value="CTP SYNTHASE"/>
    <property type="match status" value="1"/>
</dbReference>
<evidence type="ECO:0000256" key="1">
    <source>
        <dbReference type="ARBA" id="ARBA00005171"/>
    </source>
</evidence>
<dbReference type="FunFam" id="3.40.50.300:FF:000009">
    <property type="entry name" value="CTP synthase"/>
    <property type="match status" value="1"/>
</dbReference>
<comment type="function">
    <text evidence="11">Catalyzes the ATP-dependent amination of UTP to CTP with either L-glutamine or ammonia as the source of nitrogen. Regulates intracellular CTP levels through interactions with the four ribonucleotide triphosphates.</text>
</comment>
<dbReference type="SUPFAM" id="SSF52540">
    <property type="entry name" value="P-loop containing nucleoside triphosphate hydrolases"/>
    <property type="match status" value="1"/>
</dbReference>
<dbReference type="NCBIfam" id="TIGR00337">
    <property type="entry name" value="PyrG"/>
    <property type="match status" value="1"/>
</dbReference>
<feature type="domain" description="CTP synthase N-terminal" evidence="14">
    <location>
        <begin position="7"/>
        <end position="271"/>
    </location>
</feature>
<feature type="region of interest" description="Amidoligase domain" evidence="11">
    <location>
        <begin position="1"/>
        <end position="271"/>
    </location>
</feature>
<evidence type="ECO:0000256" key="9">
    <source>
        <dbReference type="ARBA" id="ARBA00022975"/>
    </source>
</evidence>
<comment type="catalytic activity">
    <reaction evidence="11">
        <text>L-glutamine + H2O = L-glutamate + NH4(+)</text>
        <dbReference type="Rhea" id="RHEA:15889"/>
        <dbReference type="ChEBI" id="CHEBI:15377"/>
        <dbReference type="ChEBI" id="CHEBI:28938"/>
        <dbReference type="ChEBI" id="CHEBI:29985"/>
        <dbReference type="ChEBI" id="CHEBI:58359"/>
    </reaction>
</comment>
<feature type="binding site" evidence="11">
    <location>
        <begin position="192"/>
        <end position="197"/>
    </location>
    <ligand>
        <name>CTP</name>
        <dbReference type="ChEBI" id="CHEBI:37563"/>
        <note>allosteric inhibitor</note>
    </ligand>
</feature>
<organism evidence="15 16">
    <name type="scientific">Candidatus Jorgensenbacteria bacterium GW2011_GWA1_48_11</name>
    <dbReference type="NCBI Taxonomy" id="1618660"/>
    <lineage>
        <taxon>Bacteria</taxon>
        <taxon>Candidatus Joergenseniibacteriota</taxon>
    </lineage>
</organism>
<evidence type="ECO:0000256" key="5">
    <source>
        <dbReference type="ARBA" id="ARBA00022741"/>
    </source>
</evidence>
<keyword evidence="6 11" id="KW-0067">ATP-binding</keyword>
<keyword evidence="3 11" id="KW-0436">Ligase</keyword>
<feature type="binding site" evidence="11">
    <location>
        <position position="228"/>
    </location>
    <ligand>
        <name>CTP</name>
        <dbReference type="ChEBI" id="CHEBI:37563"/>
        <note>allosteric inhibitor</note>
    </ligand>
</feature>
<dbReference type="UniPathway" id="UPA00159">
    <property type="reaction ID" value="UER00277"/>
</dbReference>
<comment type="activity regulation">
    <text evidence="11">Allosterically activated by GTP, when glutamine is the substrate; GTP has no effect on the reaction when ammonia is the substrate. The allosteric effector GTP functions by stabilizing the protein conformation that binds the tetrahedral intermediate(s) formed during glutamine hydrolysis. Inhibited by the product CTP, via allosteric rather than competitive inhibition.</text>
</comment>
<feature type="binding site" evidence="11">
    <location>
        <position position="228"/>
    </location>
    <ligand>
        <name>UTP</name>
        <dbReference type="ChEBI" id="CHEBI:46398"/>
    </ligand>
</feature>
<dbReference type="GO" id="GO:0042802">
    <property type="term" value="F:identical protein binding"/>
    <property type="evidence" value="ECO:0007669"/>
    <property type="project" value="TreeGrafter"/>
</dbReference>
<feature type="active site" description="Nucleophile; for glutamine hydrolysis" evidence="11">
    <location>
        <position position="382"/>
    </location>
</feature>
<comment type="catalytic activity">
    <reaction evidence="10 11">
        <text>UTP + L-glutamine + ATP + H2O = CTP + L-glutamate + ADP + phosphate + 2 H(+)</text>
        <dbReference type="Rhea" id="RHEA:26426"/>
        <dbReference type="ChEBI" id="CHEBI:15377"/>
        <dbReference type="ChEBI" id="CHEBI:15378"/>
        <dbReference type="ChEBI" id="CHEBI:29985"/>
        <dbReference type="ChEBI" id="CHEBI:30616"/>
        <dbReference type="ChEBI" id="CHEBI:37563"/>
        <dbReference type="ChEBI" id="CHEBI:43474"/>
        <dbReference type="ChEBI" id="CHEBI:46398"/>
        <dbReference type="ChEBI" id="CHEBI:58359"/>
        <dbReference type="ChEBI" id="CHEBI:456216"/>
        <dbReference type="EC" id="6.3.4.2"/>
    </reaction>
</comment>
<keyword evidence="4 11" id="KW-0479">Metal-binding</keyword>
<evidence type="ECO:0000313" key="16">
    <source>
        <dbReference type="Proteomes" id="UP000034956"/>
    </source>
</evidence>